<proteinExistence type="predicted"/>
<gene>
    <name evidence="2" type="ORF">N866_08750</name>
</gene>
<dbReference type="RefSeq" id="WP_034223017.1">
    <property type="nucleotide sequence ID" value="NZ_AXCW01000026.1"/>
</dbReference>
<name>A0A021VTW3_9CELL</name>
<reference evidence="2 3" key="1">
    <citation type="submission" date="2014-01" db="EMBL/GenBank/DDBJ databases">
        <title>Actinotalea ferrariae CF5-4.</title>
        <authorList>
            <person name="Chen F."/>
            <person name="Li Y."/>
            <person name="Wang G."/>
        </authorList>
    </citation>
    <scope>NUCLEOTIDE SEQUENCE [LARGE SCALE GENOMIC DNA]</scope>
    <source>
        <strain evidence="2 3">CF5-4</strain>
    </source>
</reference>
<sequence length="210" mass="21317">MAGETARAVPPSSAPPAAPVAPEPDDGPEDDRRTARVVVGVLLALGAIGVWELGAVHDDGPLLGGETTGGSVCLAHTTPGSTDFTVGGPVTEPSRDVVVTDVRAVRASNLVVREGVALPFGEDRSAIGAAEGYPPRALPDAWAGSSPLVGAVLPGGAPSHLVWHVEVVDPTREASYEAVEIEYRSGHRRYLAVLGTDVVVQGGAGTCPPA</sequence>
<comment type="caution">
    <text evidence="2">The sequence shown here is derived from an EMBL/GenBank/DDBJ whole genome shotgun (WGS) entry which is preliminary data.</text>
</comment>
<evidence type="ECO:0000313" key="2">
    <source>
        <dbReference type="EMBL" id="EYR64568.1"/>
    </source>
</evidence>
<evidence type="ECO:0000256" key="1">
    <source>
        <dbReference type="SAM" id="MobiDB-lite"/>
    </source>
</evidence>
<dbReference type="EMBL" id="AXCW01000026">
    <property type="protein sequence ID" value="EYR64568.1"/>
    <property type="molecule type" value="Genomic_DNA"/>
</dbReference>
<feature type="compositionally biased region" description="Pro residues" evidence="1">
    <location>
        <begin position="12"/>
        <end position="22"/>
    </location>
</feature>
<keyword evidence="3" id="KW-1185">Reference proteome</keyword>
<accession>A0A021VTW3</accession>
<dbReference type="Proteomes" id="UP000019753">
    <property type="component" value="Unassembled WGS sequence"/>
</dbReference>
<feature type="compositionally biased region" description="Low complexity" evidence="1">
    <location>
        <begin position="1"/>
        <end position="11"/>
    </location>
</feature>
<protein>
    <submittedName>
        <fullName evidence="2">Uncharacterized protein</fullName>
    </submittedName>
</protein>
<feature type="region of interest" description="Disordered" evidence="1">
    <location>
        <begin position="1"/>
        <end position="31"/>
    </location>
</feature>
<organism evidence="2 3">
    <name type="scientific">Actinotalea ferrariae CF5-4</name>
    <dbReference type="NCBI Taxonomy" id="948458"/>
    <lineage>
        <taxon>Bacteria</taxon>
        <taxon>Bacillati</taxon>
        <taxon>Actinomycetota</taxon>
        <taxon>Actinomycetes</taxon>
        <taxon>Micrococcales</taxon>
        <taxon>Cellulomonadaceae</taxon>
        <taxon>Actinotalea</taxon>
    </lineage>
</organism>
<evidence type="ECO:0000313" key="3">
    <source>
        <dbReference type="Proteomes" id="UP000019753"/>
    </source>
</evidence>
<dbReference type="AlphaFoldDB" id="A0A021VTW3"/>